<evidence type="ECO:0000256" key="4">
    <source>
        <dbReference type="ARBA" id="ARBA00023235"/>
    </source>
</evidence>
<dbReference type="InterPro" id="IPR001179">
    <property type="entry name" value="PPIase_FKBP_dom"/>
</dbReference>
<sequence>MWNWSMLKKEPHRPHRCRKCRRADGKQYPKSVNEPDTRFVSGSLFTNRSRIKSVFRFTNEMAGMKNWPKWSFAVSLIGLLIAQVSCAPDPGEALNDRKRRENEEEINAYLAQKNLQAAKDDVTGLYIAKTKAVPTGQAPVAGDEVRFYFVQTRLDGVIVDSSETFAKKPSTVTIGAPSQGTITARLYNGLQLLKEGEEAIVLAPYDPTDNKSGNLLLPAYTPVRYDITVVSVRTEEEQIQDYLVAKGLTAAEKTASGLRFLLTKAYPDSALVKVGQSVKIKYKGTLLNGNQFDANADGADFNIGTGAVIAAWDEALVKMREGEKATIVLPSTIGYGQLGKAPIPPYASLAFDIEVVSAK</sequence>
<dbReference type="AlphaFoldDB" id="A0A5N1JNP3"/>
<dbReference type="InterPro" id="IPR050689">
    <property type="entry name" value="FKBP-type_PPIase"/>
</dbReference>
<comment type="catalytic activity">
    <reaction evidence="1 5">
        <text>[protein]-peptidylproline (omega=180) = [protein]-peptidylproline (omega=0)</text>
        <dbReference type="Rhea" id="RHEA:16237"/>
        <dbReference type="Rhea" id="RHEA-COMP:10747"/>
        <dbReference type="Rhea" id="RHEA-COMP:10748"/>
        <dbReference type="ChEBI" id="CHEBI:83833"/>
        <dbReference type="ChEBI" id="CHEBI:83834"/>
        <dbReference type="EC" id="5.2.1.8"/>
    </reaction>
</comment>
<dbReference type="GO" id="GO:0003755">
    <property type="term" value="F:peptidyl-prolyl cis-trans isomerase activity"/>
    <property type="evidence" value="ECO:0007669"/>
    <property type="project" value="UniProtKB-KW"/>
</dbReference>
<keyword evidence="3 5" id="KW-0697">Rotamase</keyword>
<evidence type="ECO:0000313" key="7">
    <source>
        <dbReference type="EMBL" id="KAA9355216.1"/>
    </source>
</evidence>
<keyword evidence="8" id="KW-1185">Reference proteome</keyword>
<name>A0A5N1JNP3_9BACT</name>
<evidence type="ECO:0000259" key="6">
    <source>
        <dbReference type="PROSITE" id="PS50059"/>
    </source>
</evidence>
<dbReference type="EC" id="5.2.1.8" evidence="2 5"/>
<gene>
    <name evidence="7" type="ORF">F0P93_11605</name>
</gene>
<reference evidence="7 8" key="1">
    <citation type="submission" date="2019-09" db="EMBL/GenBank/DDBJ databases">
        <title>Genome Sequence of Larkinella sp MA1.</title>
        <authorList>
            <person name="Srinivasan S."/>
        </authorList>
    </citation>
    <scope>NUCLEOTIDE SEQUENCE [LARGE SCALE GENOMIC DNA]</scope>
    <source>
        <strain evidence="7 8">MA1</strain>
    </source>
</reference>
<dbReference type="Proteomes" id="UP000326344">
    <property type="component" value="Unassembled WGS sequence"/>
</dbReference>
<dbReference type="InterPro" id="IPR046357">
    <property type="entry name" value="PPIase_dom_sf"/>
</dbReference>
<evidence type="ECO:0000256" key="2">
    <source>
        <dbReference type="ARBA" id="ARBA00013194"/>
    </source>
</evidence>
<protein>
    <recommendedName>
        <fullName evidence="2 5">peptidylprolyl isomerase</fullName>
        <ecNumber evidence="2 5">5.2.1.8</ecNumber>
    </recommendedName>
</protein>
<evidence type="ECO:0000313" key="8">
    <source>
        <dbReference type="Proteomes" id="UP000326344"/>
    </source>
</evidence>
<dbReference type="PANTHER" id="PTHR10516">
    <property type="entry name" value="PEPTIDYL-PROLYL CIS-TRANS ISOMERASE"/>
    <property type="match status" value="1"/>
</dbReference>
<organism evidence="7 8">
    <name type="scientific">Larkinella humicola</name>
    <dbReference type="NCBI Taxonomy" id="2607654"/>
    <lineage>
        <taxon>Bacteria</taxon>
        <taxon>Pseudomonadati</taxon>
        <taxon>Bacteroidota</taxon>
        <taxon>Cytophagia</taxon>
        <taxon>Cytophagales</taxon>
        <taxon>Spirosomataceae</taxon>
        <taxon>Larkinella</taxon>
    </lineage>
</organism>
<feature type="domain" description="PPIase FKBP-type" evidence="6">
    <location>
        <begin position="142"/>
        <end position="233"/>
    </location>
</feature>
<accession>A0A5N1JNP3</accession>
<evidence type="ECO:0000256" key="5">
    <source>
        <dbReference type="PROSITE-ProRule" id="PRU00277"/>
    </source>
</evidence>
<keyword evidence="4 5" id="KW-0413">Isomerase</keyword>
<dbReference type="PANTHER" id="PTHR10516:SF443">
    <property type="entry name" value="FK506-BINDING PROTEIN 59-RELATED"/>
    <property type="match status" value="1"/>
</dbReference>
<evidence type="ECO:0000256" key="3">
    <source>
        <dbReference type="ARBA" id="ARBA00023110"/>
    </source>
</evidence>
<feature type="domain" description="PPIase FKBP-type" evidence="6">
    <location>
        <begin position="275"/>
        <end position="359"/>
    </location>
</feature>
<dbReference type="SUPFAM" id="SSF54534">
    <property type="entry name" value="FKBP-like"/>
    <property type="match status" value="2"/>
</dbReference>
<dbReference type="Gene3D" id="3.10.50.40">
    <property type="match status" value="2"/>
</dbReference>
<comment type="caution">
    <text evidence="7">The sequence shown here is derived from an EMBL/GenBank/DDBJ whole genome shotgun (WGS) entry which is preliminary data.</text>
</comment>
<dbReference type="EMBL" id="VTWS01000002">
    <property type="protein sequence ID" value="KAA9355216.1"/>
    <property type="molecule type" value="Genomic_DNA"/>
</dbReference>
<dbReference type="Pfam" id="PF00254">
    <property type="entry name" value="FKBP_C"/>
    <property type="match status" value="1"/>
</dbReference>
<evidence type="ECO:0000256" key="1">
    <source>
        <dbReference type="ARBA" id="ARBA00000971"/>
    </source>
</evidence>
<dbReference type="PROSITE" id="PS50059">
    <property type="entry name" value="FKBP_PPIASE"/>
    <property type="match status" value="2"/>
</dbReference>
<dbReference type="GO" id="GO:0005737">
    <property type="term" value="C:cytoplasm"/>
    <property type="evidence" value="ECO:0007669"/>
    <property type="project" value="TreeGrafter"/>
</dbReference>
<proteinExistence type="predicted"/>